<gene>
    <name evidence="7" type="ORF">PEVE_00040601</name>
</gene>
<dbReference type="InterPro" id="IPR026767">
    <property type="entry name" value="Tmem151"/>
</dbReference>
<keyword evidence="5" id="KW-0472">Membrane</keyword>
<protein>
    <submittedName>
        <fullName evidence="7">Uncharacterized protein</fullName>
    </submittedName>
</protein>
<evidence type="ECO:0000256" key="1">
    <source>
        <dbReference type="ARBA" id="ARBA00004141"/>
    </source>
</evidence>
<feature type="compositionally biased region" description="Polar residues" evidence="6">
    <location>
        <begin position="99"/>
        <end position="109"/>
    </location>
</feature>
<reference evidence="7 8" key="1">
    <citation type="submission" date="2022-05" db="EMBL/GenBank/DDBJ databases">
        <authorList>
            <consortium name="Genoscope - CEA"/>
            <person name="William W."/>
        </authorList>
    </citation>
    <scope>NUCLEOTIDE SEQUENCE [LARGE SCALE GENOMIC DNA]</scope>
</reference>
<evidence type="ECO:0000313" key="8">
    <source>
        <dbReference type="Proteomes" id="UP001159427"/>
    </source>
</evidence>
<keyword evidence="8" id="KW-1185">Reference proteome</keyword>
<keyword evidence="4" id="KW-1133">Transmembrane helix</keyword>
<comment type="subcellular location">
    <subcellularLocation>
        <location evidence="1">Membrane</location>
        <topology evidence="1">Multi-pass membrane protein</topology>
    </subcellularLocation>
</comment>
<evidence type="ECO:0000256" key="4">
    <source>
        <dbReference type="ARBA" id="ARBA00022989"/>
    </source>
</evidence>
<evidence type="ECO:0000256" key="5">
    <source>
        <dbReference type="ARBA" id="ARBA00023136"/>
    </source>
</evidence>
<dbReference type="PANTHER" id="PTHR31893">
    <property type="entry name" value="TRANSMEMBRANE PROTEIN 151 HOMOLOG"/>
    <property type="match status" value="1"/>
</dbReference>
<keyword evidence="3" id="KW-0812">Transmembrane</keyword>
<evidence type="ECO:0000313" key="7">
    <source>
        <dbReference type="EMBL" id="CAH3043315.1"/>
    </source>
</evidence>
<proteinExistence type="inferred from homology"/>
<name>A0ABN8N5E5_9CNID</name>
<dbReference type="PANTHER" id="PTHR31893:SF5">
    <property type="entry name" value="TRANSMEMBRANE PROTEIN 151 HOMOLOG"/>
    <property type="match status" value="1"/>
</dbReference>
<evidence type="ECO:0000256" key="2">
    <source>
        <dbReference type="ARBA" id="ARBA00009583"/>
    </source>
</evidence>
<comment type="caution">
    <text evidence="7">The sequence shown here is derived from an EMBL/GenBank/DDBJ whole genome shotgun (WGS) entry which is preliminary data.</text>
</comment>
<evidence type="ECO:0000256" key="3">
    <source>
        <dbReference type="ARBA" id="ARBA00022692"/>
    </source>
</evidence>
<accession>A0ABN8N5E5</accession>
<sequence>IQVDTAWRYIQKLYLISPKINMVVDCYPYETRTHVTESASDESTKMVTFKDHEEFSFGSWVDVSKKVLPLPSWASVARLKMDESILIGDQETEDDGASETVSPQMNQLRTRGAYPSQIAGCD</sequence>
<organism evidence="7 8">
    <name type="scientific">Porites evermanni</name>
    <dbReference type="NCBI Taxonomy" id="104178"/>
    <lineage>
        <taxon>Eukaryota</taxon>
        <taxon>Metazoa</taxon>
        <taxon>Cnidaria</taxon>
        <taxon>Anthozoa</taxon>
        <taxon>Hexacorallia</taxon>
        <taxon>Scleractinia</taxon>
        <taxon>Fungiina</taxon>
        <taxon>Poritidae</taxon>
        <taxon>Porites</taxon>
    </lineage>
</organism>
<feature type="region of interest" description="Disordered" evidence="6">
    <location>
        <begin position="89"/>
        <end position="122"/>
    </location>
</feature>
<comment type="similarity">
    <text evidence="2">Belongs to the TMEM151 family.</text>
</comment>
<dbReference type="EMBL" id="CALNXI010000746">
    <property type="protein sequence ID" value="CAH3043315.1"/>
    <property type="molecule type" value="Genomic_DNA"/>
</dbReference>
<dbReference type="Proteomes" id="UP001159427">
    <property type="component" value="Unassembled WGS sequence"/>
</dbReference>
<evidence type="ECO:0000256" key="6">
    <source>
        <dbReference type="SAM" id="MobiDB-lite"/>
    </source>
</evidence>
<feature type="non-terminal residue" evidence="7">
    <location>
        <position position="1"/>
    </location>
</feature>